<feature type="compositionally biased region" description="Polar residues" evidence="1">
    <location>
        <begin position="120"/>
        <end position="129"/>
    </location>
</feature>
<organism evidence="2">
    <name type="scientific">Tanacetum cinerariifolium</name>
    <name type="common">Dalmatian daisy</name>
    <name type="synonym">Chrysanthemum cinerariifolium</name>
    <dbReference type="NCBI Taxonomy" id="118510"/>
    <lineage>
        <taxon>Eukaryota</taxon>
        <taxon>Viridiplantae</taxon>
        <taxon>Streptophyta</taxon>
        <taxon>Embryophyta</taxon>
        <taxon>Tracheophyta</taxon>
        <taxon>Spermatophyta</taxon>
        <taxon>Magnoliopsida</taxon>
        <taxon>eudicotyledons</taxon>
        <taxon>Gunneridae</taxon>
        <taxon>Pentapetalae</taxon>
        <taxon>asterids</taxon>
        <taxon>campanulids</taxon>
        <taxon>Asterales</taxon>
        <taxon>Asteraceae</taxon>
        <taxon>Asteroideae</taxon>
        <taxon>Anthemideae</taxon>
        <taxon>Anthemidinae</taxon>
        <taxon>Tanacetum</taxon>
    </lineage>
</organism>
<sequence>MIEEASTGPSVQPEDDTSTNIVRETLSRTDAETGATTDKTNSKGDTEILNISEEQGEYVTDKVNLKEKTAEIDEGKAGSDPGKTLESRPPLERVFIKEDQVGPDPGQTHHPDEEHAQVENPLSSTGTLSSMKNLDAYTFGDQFFNDKPIEEEPDKANMETKVESMVTILIHQASSSSHPLFNPVIDLTPPKPVFSAIQEQVFTATTTTTTTLPLPPHP</sequence>
<evidence type="ECO:0000313" key="2">
    <source>
        <dbReference type="EMBL" id="GEU71891.1"/>
    </source>
</evidence>
<dbReference type="AlphaFoldDB" id="A0A6L2MD50"/>
<feature type="region of interest" description="Disordered" evidence="1">
    <location>
        <begin position="69"/>
        <end position="129"/>
    </location>
</feature>
<reference evidence="2" key="1">
    <citation type="journal article" date="2019" name="Sci. Rep.">
        <title>Draft genome of Tanacetum cinerariifolium, the natural source of mosquito coil.</title>
        <authorList>
            <person name="Yamashiro T."/>
            <person name="Shiraishi A."/>
            <person name="Satake H."/>
            <person name="Nakayama K."/>
        </authorList>
    </citation>
    <scope>NUCLEOTIDE SEQUENCE</scope>
</reference>
<protein>
    <submittedName>
        <fullName evidence="2">Uncharacterized protein</fullName>
    </submittedName>
</protein>
<feature type="region of interest" description="Disordered" evidence="1">
    <location>
        <begin position="1"/>
        <end position="47"/>
    </location>
</feature>
<proteinExistence type="predicted"/>
<accession>A0A6L2MD50</accession>
<dbReference type="EMBL" id="BKCJ010006388">
    <property type="protein sequence ID" value="GEU71891.1"/>
    <property type="molecule type" value="Genomic_DNA"/>
</dbReference>
<name>A0A6L2MD50_TANCI</name>
<evidence type="ECO:0000256" key="1">
    <source>
        <dbReference type="SAM" id="MobiDB-lite"/>
    </source>
</evidence>
<feature type="compositionally biased region" description="Basic and acidic residues" evidence="1">
    <location>
        <begin position="107"/>
        <end position="117"/>
    </location>
</feature>
<gene>
    <name evidence="2" type="ORF">Tci_043869</name>
</gene>
<feature type="compositionally biased region" description="Basic and acidic residues" evidence="1">
    <location>
        <begin position="69"/>
        <end position="100"/>
    </location>
</feature>
<comment type="caution">
    <text evidence="2">The sequence shown here is derived from an EMBL/GenBank/DDBJ whole genome shotgun (WGS) entry which is preliminary data.</text>
</comment>